<dbReference type="PANTHER" id="PTHR35535:SF2">
    <property type="entry name" value="DUF306 DOMAIN-CONTAINING PROTEIN"/>
    <property type="match status" value="1"/>
</dbReference>
<dbReference type="InterPro" id="IPR005184">
    <property type="entry name" value="DUF306_Meta_HslJ"/>
</dbReference>
<dbReference type="InterPro" id="IPR038670">
    <property type="entry name" value="HslJ-like_sf"/>
</dbReference>
<dbReference type="Proteomes" id="UP000295573">
    <property type="component" value="Unassembled WGS sequence"/>
</dbReference>
<dbReference type="Gene3D" id="2.40.128.270">
    <property type="match status" value="2"/>
</dbReference>
<dbReference type="EMBL" id="SLWR01000004">
    <property type="protein sequence ID" value="TCO48741.1"/>
    <property type="molecule type" value="Genomic_DNA"/>
</dbReference>
<organism evidence="2 3">
    <name type="scientific">Kribbella antiqua</name>
    <dbReference type="NCBI Taxonomy" id="2512217"/>
    <lineage>
        <taxon>Bacteria</taxon>
        <taxon>Bacillati</taxon>
        <taxon>Actinomycetota</taxon>
        <taxon>Actinomycetes</taxon>
        <taxon>Propionibacteriales</taxon>
        <taxon>Kribbellaceae</taxon>
        <taxon>Kribbella</taxon>
    </lineage>
</organism>
<dbReference type="RefSeq" id="WP_132148848.1">
    <property type="nucleotide sequence ID" value="NZ_SLWR01000004.1"/>
</dbReference>
<dbReference type="Pfam" id="PF03724">
    <property type="entry name" value="META"/>
    <property type="match status" value="2"/>
</dbReference>
<feature type="domain" description="DUF306" evidence="1">
    <location>
        <begin position="144"/>
        <end position="242"/>
    </location>
</feature>
<evidence type="ECO:0000313" key="3">
    <source>
        <dbReference type="Proteomes" id="UP000295573"/>
    </source>
</evidence>
<dbReference type="AlphaFoldDB" id="A0A4R2ITD0"/>
<dbReference type="PROSITE" id="PS51257">
    <property type="entry name" value="PROKAR_LIPOPROTEIN"/>
    <property type="match status" value="1"/>
</dbReference>
<accession>A0A4R2ITD0</accession>
<name>A0A4R2ITD0_9ACTN</name>
<feature type="domain" description="DUF306" evidence="1">
    <location>
        <begin position="29"/>
        <end position="126"/>
    </location>
</feature>
<dbReference type="InterPro" id="IPR053147">
    <property type="entry name" value="Hsp_HslJ-like"/>
</dbReference>
<proteinExistence type="predicted"/>
<keyword evidence="3" id="KW-1185">Reference proteome</keyword>
<protein>
    <submittedName>
        <fullName evidence="2">Heat shock protein HslJ</fullName>
    </submittedName>
</protein>
<sequence length="254" mass="26577">MRMVVVAGLLLALAGCGDESSASGGSLKGKTYLSTAVTEDGQPNELVANTRISLHFTDDGRLIADAGCNSMQSPVKTSGGKLSMDDLAMTGMGCDQPRHAQDDWLSKLLSADPAWKLEGDQLTVSSGGTAISLQDGQTAEPDLALDGTKWILETVITGEVASHSAGAEKVWITFNGERVTGSTDCNELQGPVARDTTKLTFGEIATTRRACAGDAAVLETALLNGLKGNVTYEIDANRLKLRAPSNGLDFTATR</sequence>
<reference evidence="2 3" key="1">
    <citation type="journal article" date="2015" name="Stand. Genomic Sci.">
        <title>Genomic Encyclopedia of Bacterial and Archaeal Type Strains, Phase III: the genomes of soil and plant-associated and newly described type strains.</title>
        <authorList>
            <person name="Whitman W.B."/>
            <person name="Woyke T."/>
            <person name="Klenk H.P."/>
            <person name="Zhou Y."/>
            <person name="Lilburn T.G."/>
            <person name="Beck B.J."/>
            <person name="De Vos P."/>
            <person name="Vandamme P."/>
            <person name="Eisen J.A."/>
            <person name="Garrity G."/>
            <person name="Hugenholtz P."/>
            <person name="Kyrpides N.C."/>
        </authorList>
    </citation>
    <scope>NUCLEOTIDE SEQUENCE [LARGE SCALE GENOMIC DNA]</scope>
    <source>
        <strain evidence="2 3">VKM Ac-2541</strain>
    </source>
</reference>
<keyword evidence="2" id="KW-0346">Stress response</keyword>
<gene>
    <name evidence="2" type="ORF">EV646_104563</name>
</gene>
<evidence type="ECO:0000259" key="1">
    <source>
        <dbReference type="Pfam" id="PF03724"/>
    </source>
</evidence>
<evidence type="ECO:0000313" key="2">
    <source>
        <dbReference type="EMBL" id="TCO48741.1"/>
    </source>
</evidence>
<dbReference type="PANTHER" id="PTHR35535">
    <property type="entry name" value="HEAT SHOCK PROTEIN HSLJ"/>
    <property type="match status" value="1"/>
</dbReference>
<comment type="caution">
    <text evidence="2">The sequence shown here is derived from an EMBL/GenBank/DDBJ whole genome shotgun (WGS) entry which is preliminary data.</text>
</comment>
<dbReference type="OrthoDB" id="507754at2"/>